<keyword evidence="3" id="KW-1185">Reference proteome</keyword>
<comment type="caution">
    <text evidence="2">The sequence shown here is derived from an EMBL/GenBank/DDBJ whole genome shotgun (WGS) entry which is preliminary data.</text>
</comment>
<dbReference type="InterPro" id="IPR022298">
    <property type="entry name" value="Conjug_transposon_TraN"/>
</dbReference>
<dbReference type="Pfam" id="PF13595">
    <property type="entry name" value="DUF4138"/>
    <property type="match status" value="1"/>
</dbReference>
<gene>
    <name evidence="2" type="primary">traN</name>
    <name evidence="2" type="ORF">JI741_26780</name>
</gene>
<dbReference type="EMBL" id="JAERRB010000013">
    <property type="protein sequence ID" value="MBL0744868.1"/>
    <property type="molecule type" value="Genomic_DNA"/>
</dbReference>
<keyword evidence="1" id="KW-0732">Signal</keyword>
<feature type="signal peptide" evidence="1">
    <location>
        <begin position="1"/>
        <end position="24"/>
    </location>
</feature>
<protein>
    <submittedName>
        <fullName evidence="2">Conjugative transposon protein TraN</fullName>
    </submittedName>
</protein>
<dbReference type="RefSeq" id="WP_202014846.1">
    <property type="nucleotide sequence ID" value="NZ_JAERRB010000013.1"/>
</dbReference>
<organism evidence="2 3">
    <name type="scientific">Chryseolinea lacunae</name>
    <dbReference type="NCBI Taxonomy" id="2801331"/>
    <lineage>
        <taxon>Bacteria</taxon>
        <taxon>Pseudomonadati</taxon>
        <taxon>Bacteroidota</taxon>
        <taxon>Cytophagia</taxon>
        <taxon>Cytophagales</taxon>
        <taxon>Fulvivirgaceae</taxon>
        <taxon>Chryseolinea</taxon>
    </lineage>
</organism>
<evidence type="ECO:0000313" key="3">
    <source>
        <dbReference type="Proteomes" id="UP000613030"/>
    </source>
</evidence>
<dbReference type="NCBIfam" id="TIGR03780">
    <property type="entry name" value="Bac_Flav_CT_N"/>
    <property type="match status" value="1"/>
</dbReference>
<name>A0ABS1L097_9BACT</name>
<evidence type="ECO:0000256" key="1">
    <source>
        <dbReference type="SAM" id="SignalP"/>
    </source>
</evidence>
<dbReference type="Proteomes" id="UP000613030">
    <property type="component" value="Unassembled WGS sequence"/>
</dbReference>
<accession>A0ABS1L097</accession>
<proteinExistence type="predicted"/>
<feature type="chain" id="PRO_5046737706" evidence="1">
    <location>
        <begin position="25"/>
        <end position="269"/>
    </location>
</feature>
<sequence>MQFKLKTVLAAIVFCCCVAHTTFAQSLLELTVNKTSSIIFPAGISAVDRGSRDILAQKVKGVENVLQVKAGRVKFKETNLTVITIDGRLHHFLVTYADAPKAFTIQVGDSTNPRVTFKDENTSVTLEKSASTVLALKTKRPVNSTARYQMKLALQGIYIQDNTLFYHLRVTNGSNIPFHTDMLRFYIRDKQNVKRTASQEVAQEPIYHTGKVDVFAGKSSEDIVFAIPKCTLPDAKVFIIELMEKNGGRHLQLQVRNRSLIKAKIIAPS</sequence>
<evidence type="ECO:0000313" key="2">
    <source>
        <dbReference type="EMBL" id="MBL0744868.1"/>
    </source>
</evidence>
<reference evidence="2 3" key="1">
    <citation type="submission" date="2021-01" db="EMBL/GenBank/DDBJ databases">
        <title>Chryseolinea sp. Jin1 Genome sequencing and assembly.</title>
        <authorList>
            <person name="Kim I."/>
        </authorList>
    </citation>
    <scope>NUCLEOTIDE SEQUENCE [LARGE SCALE GENOMIC DNA]</scope>
    <source>
        <strain evidence="2 3">Jin1</strain>
    </source>
</reference>